<accession>A0ABQ2DL31</accession>
<name>A0ABQ2DL31_9MICC</name>
<comment type="caution">
    <text evidence="1">The sequence shown here is derived from an EMBL/GenBank/DDBJ whole genome shotgun (WGS) entry which is preliminary data.</text>
</comment>
<protein>
    <submittedName>
        <fullName evidence="1">Uncharacterized protein</fullName>
    </submittedName>
</protein>
<proteinExistence type="predicted"/>
<evidence type="ECO:0000313" key="2">
    <source>
        <dbReference type="Proteomes" id="UP000606115"/>
    </source>
</evidence>
<gene>
    <name evidence="1" type="ORF">GCM10007173_19850</name>
</gene>
<dbReference type="GeneID" id="303304344"/>
<reference evidence="2" key="1">
    <citation type="journal article" date="2019" name="Int. J. Syst. Evol. Microbiol.">
        <title>The Global Catalogue of Microorganisms (GCM) 10K type strain sequencing project: providing services to taxonomists for standard genome sequencing and annotation.</title>
        <authorList>
            <consortium name="The Broad Institute Genomics Platform"/>
            <consortium name="The Broad Institute Genome Sequencing Center for Infectious Disease"/>
            <person name="Wu L."/>
            <person name="Ma J."/>
        </authorList>
    </citation>
    <scope>NUCLEOTIDE SEQUENCE [LARGE SCALE GENOMIC DNA]</scope>
    <source>
        <strain evidence="2">CGMCC 1.3685</strain>
    </source>
</reference>
<sequence length="146" mass="16068">MNTPELHTHAIQRLNELLHCPIAQRHLAAYGWVSGMPVVFAQGAEMVEDVMGFISIHGRAVLLVLTDAPNDELQLWHVTVPSPIFTRVPPLPSGTTLAELCVRHSNNRLMPFRVAFWAHSAAIHQIPLYVRSDNSDASATPAPGTH</sequence>
<dbReference type="RefSeq" id="WP_188685435.1">
    <property type="nucleotide sequence ID" value="NZ_BMKX01000004.1"/>
</dbReference>
<organism evidence="1 2">
    <name type="scientific">Glutamicibacter ardleyensis</name>
    <dbReference type="NCBI Taxonomy" id="225894"/>
    <lineage>
        <taxon>Bacteria</taxon>
        <taxon>Bacillati</taxon>
        <taxon>Actinomycetota</taxon>
        <taxon>Actinomycetes</taxon>
        <taxon>Micrococcales</taxon>
        <taxon>Micrococcaceae</taxon>
        <taxon>Glutamicibacter</taxon>
    </lineage>
</organism>
<dbReference type="Proteomes" id="UP000606115">
    <property type="component" value="Unassembled WGS sequence"/>
</dbReference>
<keyword evidence="2" id="KW-1185">Reference proteome</keyword>
<dbReference type="EMBL" id="BMKX01000004">
    <property type="protein sequence ID" value="GGJ61124.1"/>
    <property type="molecule type" value="Genomic_DNA"/>
</dbReference>
<evidence type="ECO:0000313" key="1">
    <source>
        <dbReference type="EMBL" id="GGJ61124.1"/>
    </source>
</evidence>